<dbReference type="OrthoDB" id="4946329at2"/>
<dbReference type="PROSITE" id="PS50921">
    <property type="entry name" value="ANTAR"/>
    <property type="match status" value="1"/>
</dbReference>
<reference evidence="2 3" key="1">
    <citation type="submission" date="2018-05" db="EMBL/GenBank/DDBJ databases">
        <title>Streptomyces venezuelae.</title>
        <authorList>
            <person name="Kim W."/>
            <person name="Lee N."/>
            <person name="Cho B.-K."/>
        </authorList>
    </citation>
    <scope>NUCLEOTIDE SEQUENCE [LARGE SCALE GENOMIC DNA]</scope>
    <source>
        <strain evidence="2 3">ATCC 14584</strain>
    </source>
</reference>
<dbReference type="AlphaFoldDB" id="A0A5P2BU87"/>
<dbReference type="Pfam" id="PF03861">
    <property type="entry name" value="ANTAR"/>
    <property type="match status" value="1"/>
</dbReference>
<evidence type="ECO:0000313" key="2">
    <source>
        <dbReference type="EMBL" id="QES33560.1"/>
    </source>
</evidence>
<dbReference type="GO" id="GO:0003723">
    <property type="term" value="F:RNA binding"/>
    <property type="evidence" value="ECO:0007669"/>
    <property type="project" value="InterPro"/>
</dbReference>
<feature type="domain" description="ANTAR" evidence="1">
    <location>
        <begin position="29"/>
        <end position="90"/>
    </location>
</feature>
<dbReference type="Proteomes" id="UP000322927">
    <property type="component" value="Chromosome"/>
</dbReference>
<dbReference type="InterPro" id="IPR036388">
    <property type="entry name" value="WH-like_DNA-bd_sf"/>
</dbReference>
<dbReference type="SUPFAM" id="SSF52172">
    <property type="entry name" value="CheY-like"/>
    <property type="match status" value="1"/>
</dbReference>
<dbReference type="EMBL" id="CP029192">
    <property type="protein sequence ID" value="QES33560.1"/>
    <property type="molecule type" value="Genomic_DNA"/>
</dbReference>
<protein>
    <recommendedName>
        <fullName evidence="1">ANTAR domain-containing protein</fullName>
    </recommendedName>
</protein>
<dbReference type="InterPro" id="IPR005561">
    <property type="entry name" value="ANTAR"/>
</dbReference>
<accession>A0A5P2BU87</accession>
<evidence type="ECO:0000259" key="1">
    <source>
        <dbReference type="PROSITE" id="PS50921"/>
    </source>
</evidence>
<proteinExistence type="predicted"/>
<dbReference type="InterPro" id="IPR011006">
    <property type="entry name" value="CheY-like_superfamily"/>
</dbReference>
<organism evidence="2 3">
    <name type="scientific">Streptomyces venezuelae</name>
    <dbReference type="NCBI Taxonomy" id="54571"/>
    <lineage>
        <taxon>Bacteria</taxon>
        <taxon>Bacillati</taxon>
        <taxon>Actinomycetota</taxon>
        <taxon>Actinomycetes</taxon>
        <taxon>Kitasatosporales</taxon>
        <taxon>Streptomycetaceae</taxon>
        <taxon>Streptomyces</taxon>
    </lineage>
</organism>
<sequence>MDQRLRIQEDRWMTAAEVAWGDAALDPAVVELRAEIARLRRAMGGRAVIDQALGMMMALVPCPRGEAGTLLTDVARHCGLSRREVAAALVATSEGSPFPEHLEQALRGALRRLNAADRT</sequence>
<dbReference type="Gene3D" id="1.10.10.10">
    <property type="entry name" value="Winged helix-like DNA-binding domain superfamily/Winged helix DNA-binding domain"/>
    <property type="match status" value="1"/>
</dbReference>
<name>A0A5P2BU87_STRVZ</name>
<dbReference type="SMART" id="SM01012">
    <property type="entry name" value="ANTAR"/>
    <property type="match status" value="1"/>
</dbReference>
<evidence type="ECO:0000313" key="3">
    <source>
        <dbReference type="Proteomes" id="UP000322927"/>
    </source>
</evidence>
<gene>
    <name evidence="2" type="ORF">DEJ48_09295</name>
</gene>